<keyword evidence="4" id="KW-1185">Reference proteome</keyword>
<reference evidence="3 4" key="1">
    <citation type="submission" date="2024-06" db="EMBL/GenBank/DDBJ databases">
        <title>The Natural Products Discovery Center: Release of the First 8490 Sequenced Strains for Exploring Actinobacteria Biosynthetic Diversity.</title>
        <authorList>
            <person name="Kalkreuter E."/>
            <person name="Kautsar S.A."/>
            <person name="Yang D."/>
            <person name="Bader C.D."/>
            <person name="Teijaro C.N."/>
            <person name="Fluegel L."/>
            <person name="Davis C.M."/>
            <person name="Simpson J.R."/>
            <person name="Lauterbach L."/>
            <person name="Steele A.D."/>
            <person name="Gui C."/>
            <person name="Meng S."/>
            <person name="Li G."/>
            <person name="Viehrig K."/>
            <person name="Ye F."/>
            <person name="Su P."/>
            <person name="Kiefer A.F."/>
            <person name="Nichols A."/>
            <person name="Cepeda A.J."/>
            <person name="Yan W."/>
            <person name="Fan B."/>
            <person name="Jiang Y."/>
            <person name="Adhikari A."/>
            <person name="Zheng C.-J."/>
            <person name="Schuster L."/>
            <person name="Cowan T.M."/>
            <person name="Smanski M.J."/>
            <person name="Chevrette M.G."/>
            <person name="De Carvalho L.P.S."/>
            <person name="Shen B."/>
        </authorList>
    </citation>
    <scope>NUCLEOTIDE SEQUENCE [LARGE SCALE GENOMIC DNA]</scope>
    <source>
        <strain evidence="3 4">NPDC019708</strain>
    </source>
</reference>
<feature type="compositionally biased region" description="Low complexity" evidence="1">
    <location>
        <begin position="391"/>
        <end position="402"/>
    </location>
</feature>
<proteinExistence type="predicted"/>
<organism evidence="3 4">
    <name type="scientific">Nocardia rhamnosiphila</name>
    <dbReference type="NCBI Taxonomy" id="426716"/>
    <lineage>
        <taxon>Bacteria</taxon>
        <taxon>Bacillati</taxon>
        <taxon>Actinomycetota</taxon>
        <taxon>Actinomycetes</taxon>
        <taxon>Mycobacteriales</taxon>
        <taxon>Nocardiaceae</taxon>
        <taxon>Nocardia</taxon>
    </lineage>
</organism>
<dbReference type="Pfam" id="PF14362">
    <property type="entry name" value="DUF4407"/>
    <property type="match status" value="1"/>
</dbReference>
<feature type="transmembrane region" description="Helical" evidence="2">
    <location>
        <begin position="36"/>
        <end position="58"/>
    </location>
</feature>
<keyword evidence="2" id="KW-0812">Transmembrane</keyword>
<evidence type="ECO:0000256" key="1">
    <source>
        <dbReference type="SAM" id="MobiDB-lite"/>
    </source>
</evidence>
<dbReference type="RefSeq" id="WP_356959242.1">
    <property type="nucleotide sequence ID" value="NZ_JBEYBD010000026.1"/>
</dbReference>
<feature type="transmembrane region" description="Helical" evidence="2">
    <location>
        <begin position="65"/>
        <end position="87"/>
    </location>
</feature>
<feature type="region of interest" description="Disordered" evidence="1">
    <location>
        <begin position="384"/>
        <end position="405"/>
    </location>
</feature>
<dbReference type="InterPro" id="IPR025519">
    <property type="entry name" value="DUF4407"/>
</dbReference>
<comment type="caution">
    <text evidence="3">The sequence shown here is derived from an EMBL/GenBank/DDBJ whole genome shotgun (WGS) entry which is preliminary data.</text>
</comment>
<keyword evidence="2" id="KW-0472">Membrane</keyword>
<gene>
    <name evidence="3" type="ORF">ABZ510_29275</name>
</gene>
<protein>
    <submittedName>
        <fullName evidence="3">DUF4407 domain-containing protein</fullName>
    </submittedName>
</protein>
<dbReference type="EMBL" id="JBEYBF010000030">
    <property type="protein sequence ID" value="MEU1955939.1"/>
    <property type="molecule type" value="Genomic_DNA"/>
</dbReference>
<feature type="region of interest" description="Disordered" evidence="1">
    <location>
        <begin position="533"/>
        <end position="557"/>
    </location>
</feature>
<keyword evidence="2" id="KW-1133">Transmembrane helix</keyword>
<dbReference type="Proteomes" id="UP001550628">
    <property type="component" value="Unassembled WGS sequence"/>
</dbReference>
<sequence>MAAAEDMGPMSVTGMFIRLGGGQPAETAEGYERTGYTVTGAGVALFALVAGAVTASAMSAADQPAAAVAAIAVVGGLLAGLLGRALAGAQPTGRPDLPAGTVNVPAVAARVGTALLAGVVVAEMAVTVLFGGTVDRILDERAATATASAPAVRTAQDELDRAVADRTALDGTIAAATADIDNALIIARCEFNPTPQCPQTKITGVPGRGPEAQTANAMLDDARTALSTAQNRVTPLDQRVSDARLALHDAQAVAAGGDRGFGARWSAAHEYTVGEPGALALRALIWALFVLLALLPLILRWWRGETAQERRRAADTVRDRAERAADAAIAEKEARVRADTAAVRLQQQLTTAELVAEADTTIDRERQRTRVIAALGGLEIGVTERDPDPAVPAAAPNNALPPGSDGSDLPVPLGKEVAVRQPAGLELPIIGTVPFTDTAARWIRPLVPGFVSSAIDTAVDTASRPLRTARQVLTEAEEITFTLRRARKVSVDSGIEDSRTVRNRPAGRRGDAVDAEITLGSDAIVSATTHLEPATPAMLPAGGERQTPAPRELPPGS</sequence>
<accession>A0ABV2WYH7</accession>
<evidence type="ECO:0000256" key="2">
    <source>
        <dbReference type="SAM" id="Phobius"/>
    </source>
</evidence>
<evidence type="ECO:0000313" key="4">
    <source>
        <dbReference type="Proteomes" id="UP001550628"/>
    </source>
</evidence>
<feature type="transmembrane region" description="Helical" evidence="2">
    <location>
        <begin position="107"/>
        <end position="131"/>
    </location>
</feature>
<feature type="transmembrane region" description="Helical" evidence="2">
    <location>
        <begin position="283"/>
        <end position="302"/>
    </location>
</feature>
<name>A0ABV2WYH7_9NOCA</name>
<evidence type="ECO:0000313" key="3">
    <source>
        <dbReference type="EMBL" id="MEU1955939.1"/>
    </source>
</evidence>